<dbReference type="STRING" id="1895771.BGO89_06985"/>
<proteinExistence type="predicted"/>
<gene>
    <name evidence="4" type="ORF">BGO89_06985</name>
</gene>
<evidence type="ECO:0000256" key="2">
    <source>
        <dbReference type="SAM" id="MobiDB-lite"/>
    </source>
</evidence>
<feature type="transmembrane region" description="Helical" evidence="3">
    <location>
        <begin position="68"/>
        <end position="92"/>
    </location>
</feature>
<sequence length="418" mass="44896">MSTVPPEQHEWIQQLLDGELDAVHEQPLFSDLAVNTDLRAELKQQLAIRSTVQNDRMALLPPAHLTNAVFSGLGFAAPLAGAVAGAAGGGIIASWLSRLGLPLLSALAATGITWFAVTSDGQTPAHPTAVAGNAPVTTTPVTGQQTMPTDDGRLQELERTNAGLARTNGDLQRMLEARRRETSALRREMAALERQHTPAVQQPVSTTDDGNGTTMNQEVTTPMASMVTVTNSMALVRDTEPKTFAMTKLDVMPSAWEKYPAFMIQARGIASAPLTQTTVSAQTAWYQNIGLAMLYQLSDNHGIGLEFGSETFPQVFEGSRASGQIIRYEQQPASMWAGIFYRYRMAQPGGSVAPFGQILAGGTKFGPLGRATVGLEYTPVGPLSFLVGVEGTMMGYQFQNKWFSSSKLGLTYGVAVRF</sequence>
<keyword evidence="1" id="KW-0175">Coiled coil</keyword>
<evidence type="ECO:0000313" key="4">
    <source>
        <dbReference type="EMBL" id="OJX57710.1"/>
    </source>
</evidence>
<dbReference type="EMBL" id="MKVH01000021">
    <property type="protein sequence ID" value="OJX57710.1"/>
    <property type="molecule type" value="Genomic_DNA"/>
</dbReference>
<keyword evidence="3" id="KW-0812">Transmembrane</keyword>
<feature type="transmembrane region" description="Helical" evidence="3">
    <location>
        <begin position="99"/>
        <end position="117"/>
    </location>
</feature>
<evidence type="ECO:0000256" key="3">
    <source>
        <dbReference type="SAM" id="Phobius"/>
    </source>
</evidence>
<comment type="caution">
    <text evidence="4">The sequence shown here is derived from an EMBL/GenBank/DDBJ whole genome shotgun (WGS) entry which is preliminary data.</text>
</comment>
<reference evidence="4 5" key="1">
    <citation type="submission" date="2016-09" db="EMBL/GenBank/DDBJ databases">
        <title>Genome-resolved meta-omics ties microbial dynamics to process performance in biotechnology for thiocyanate degradation.</title>
        <authorList>
            <person name="Kantor R.S."/>
            <person name="Huddy R.J."/>
            <person name="Iyer R."/>
            <person name="Thomas B.C."/>
            <person name="Brown C.T."/>
            <person name="Anantharaman K."/>
            <person name="Tringe S."/>
            <person name="Hettich R.L."/>
            <person name="Harrison S.T."/>
            <person name="Banfield J.F."/>
        </authorList>
    </citation>
    <scope>NUCLEOTIDE SEQUENCE [LARGE SCALE GENOMIC DNA]</scope>
    <source>
        <strain evidence="4">59-99</strain>
    </source>
</reference>
<feature type="compositionally biased region" description="Low complexity" evidence="2">
    <location>
        <begin position="135"/>
        <end position="149"/>
    </location>
</feature>
<protein>
    <submittedName>
        <fullName evidence="4">Uncharacterized protein</fullName>
    </submittedName>
</protein>
<evidence type="ECO:0000256" key="1">
    <source>
        <dbReference type="SAM" id="Coils"/>
    </source>
</evidence>
<keyword evidence="3" id="KW-0472">Membrane</keyword>
<dbReference type="Proteomes" id="UP000184233">
    <property type="component" value="Unassembled WGS sequence"/>
</dbReference>
<feature type="coiled-coil region" evidence="1">
    <location>
        <begin position="154"/>
        <end position="195"/>
    </location>
</feature>
<keyword evidence="3" id="KW-1133">Transmembrane helix</keyword>
<accession>A0A1M3KZA6</accession>
<name>A0A1M3KZA6_9BACT</name>
<feature type="region of interest" description="Disordered" evidence="2">
    <location>
        <begin position="128"/>
        <end position="149"/>
    </location>
</feature>
<organism evidence="4 5">
    <name type="scientific">Candidatus Kapaibacterium thiocyanatum</name>
    <dbReference type="NCBI Taxonomy" id="1895771"/>
    <lineage>
        <taxon>Bacteria</taxon>
        <taxon>Pseudomonadati</taxon>
        <taxon>Candidatus Kapaibacteriota</taxon>
        <taxon>Candidatus Kapaibacteriia</taxon>
        <taxon>Candidatus Kapaibacteriales</taxon>
        <taxon>Candidatus Kapaibacteriaceae</taxon>
        <taxon>Candidatus Kapaibacterium</taxon>
    </lineage>
</organism>
<dbReference type="AlphaFoldDB" id="A0A1M3KZA6"/>
<evidence type="ECO:0000313" key="5">
    <source>
        <dbReference type="Proteomes" id="UP000184233"/>
    </source>
</evidence>